<reference evidence="4 5" key="1">
    <citation type="submission" date="2019-03" db="EMBL/GenBank/DDBJ databases">
        <title>The complete genome sequence of Neokomagataea sp. Jb2 NBRC113641.</title>
        <authorList>
            <person name="Chua K.-O."/>
            <person name="Chan K.-G."/>
            <person name="See-Too W.-S."/>
        </authorList>
    </citation>
    <scope>NUCLEOTIDE SEQUENCE [LARGE SCALE GENOMIC DNA]</scope>
    <source>
        <strain evidence="4 5">Jb2</strain>
    </source>
</reference>
<dbReference type="Proteomes" id="UP000315037">
    <property type="component" value="Unassembled WGS sequence"/>
</dbReference>
<comment type="caution">
    <text evidence="4">The sequence shown here is derived from an EMBL/GenBank/DDBJ whole genome shotgun (WGS) entry which is preliminary data.</text>
</comment>
<dbReference type="PANTHER" id="PTHR35869">
    <property type="entry name" value="OUTER-MEMBRANE LIPOPROTEIN CARRIER PROTEIN"/>
    <property type="match status" value="1"/>
</dbReference>
<feature type="chain" id="PRO_5021472171" evidence="3">
    <location>
        <begin position="34"/>
        <end position="242"/>
    </location>
</feature>
<dbReference type="EMBL" id="SORZ01000001">
    <property type="protein sequence ID" value="TPW36159.1"/>
    <property type="molecule type" value="Genomic_DNA"/>
</dbReference>
<feature type="region of interest" description="Disordered" evidence="2">
    <location>
        <begin position="40"/>
        <end position="64"/>
    </location>
</feature>
<proteinExistence type="predicted"/>
<evidence type="ECO:0000256" key="1">
    <source>
        <dbReference type="ARBA" id="ARBA00022729"/>
    </source>
</evidence>
<dbReference type="CDD" id="cd16325">
    <property type="entry name" value="LolA"/>
    <property type="match status" value="1"/>
</dbReference>
<dbReference type="Pfam" id="PF03548">
    <property type="entry name" value="LolA"/>
    <property type="match status" value="1"/>
</dbReference>
<dbReference type="InterPro" id="IPR004564">
    <property type="entry name" value="OM_lipoprot_carrier_LolA-like"/>
</dbReference>
<keyword evidence="5" id="KW-1185">Reference proteome</keyword>
<dbReference type="Gene3D" id="2.50.20.10">
    <property type="entry name" value="Lipoprotein localisation LolA/LolB/LppX"/>
    <property type="match status" value="1"/>
</dbReference>
<dbReference type="PANTHER" id="PTHR35869:SF1">
    <property type="entry name" value="OUTER-MEMBRANE LIPOPROTEIN CARRIER PROTEIN"/>
    <property type="match status" value="1"/>
</dbReference>
<feature type="compositionally biased region" description="Polar residues" evidence="2">
    <location>
        <begin position="49"/>
        <end position="59"/>
    </location>
</feature>
<dbReference type="SUPFAM" id="SSF89392">
    <property type="entry name" value="Prokaryotic lipoproteins and lipoprotein localization factors"/>
    <property type="match status" value="1"/>
</dbReference>
<name>A0A506US90_9PROT</name>
<sequence>MKQKKPSGRHGNAALALGVAGSLLACSVLPAGAAGLSAGAGLSPDHAQLEQSPDHQQNFPAAPVLNPAQKGWVERIEDALASTRMIQARFRQTAANGEVTNGSLILERPGRMRFTYDPPSPLLLVADDGKIVFQDKSIDQITTLPADHTPLGILLQPHPRFRGDITLTGFKQVGNELFLNVVRTSNPAEGELTLIFTAQPLTLVGWNVRDAQGHVTSVRLSDVRNGWVPLPPKTFRLPKPKQ</sequence>
<accession>A0A506US90</accession>
<keyword evidence="4" id="KW-0449">Lipoprotein</keyword>
<feature type="signal peptide" evidence="3">
    <location>
        <begin position="1"/>
        <end position="33"/>
    </location>
</feature>
<keyword evidence="1 3" id="KW-0732">Signal</keyword>
<organism evidence="4 5">
    <name type="scientific">Oecophyllibacter saccharovorans</name>
    <dbReference type="NCBI Taxonomy" id="2558360"/>
    <lineage>
        <taxon>Bacteria</taxon>
        <taxon>Pseudomonadati</taxon>
        <taxon>Pseudomonadota</taxon>
        <taxon>Alphaproteobacteria</taxon>
        <taxon>Acetobacterales</taxon>
        <taxon>Acetobacteraceae</taxon>
        <taxon>Oecophyllibacter</taxon>
    </lineage>
</organism>
<evidence type="ECO:0000256" key="2">
    <source>
        <dbReference type="SAM" id="MobiDB-lite"/>
    </source>
</evidence>
<gene>
    <name evidence="4" type="ORF">E3202_01775</name>
</gene>
<protein>
    <submittedName>
        <fullName evidence="4">Outer membrane lipoprotein carrier protein LolA</fullName>
    </submittedName>
</protein>
<dbReference type="PROSITE" id="PS51257">
    <property type="entry name" value="PROKAR_LIPOPROTEIN"/>
    <property type="match status" value="1"/>
</dbReference>
<dbReference type="AlphaFoldDB" id="A0A506US90"/>
<evidence type="ECO:0000256" key="3">
    <source>
        <dbReference type="SAM" id="SignalP"/>
    </source>
</evidence>
<evidence type="ECO:0000313" key="4">
    <source>
        <dbReference type="EMBL" id="TPW36159.1"/>
    </source>
</evidence>
<dbReference type="InterPro" id="IPR029046">
    <property type="entry name" value="LolA/LolB/LppX"/>
</dbReference>
<evidence type="ECO:0000313" key="5">
    <source>
        <dbReference type="Proteomes" id="UP000315037"/>
    </source>
</evidence>